<protein>
    <submittedName>
        <fullName evidence="2">Uncharacterized protein</fullName>
    </submittedName>
</protein>
<feature type="transmembrane region" description="Helical" evidence="1">
    <location>
        <begin position="124"/>
        <end position="141"/>
    </location>
</feature>
<feature type="transmembrane region" description="Helical" evidence="1">
    <location>
        <begin position="66"/>
        <end position="85"/>
    </location>
</feature>
<proteinExistence type="predicted"/>
<dbReference type="Proteomes" id="UP001300692">
    <property type="component" value="Unassembled WGS sequence"/>
</dbReference>
<keyword evidence="3" id="KW-1185">Reference proteome</keyword>
<gene>
    <name evidence="2" type="ORF">N7U62_21930</name>
</gene>
<evidence type="ECO:0000256" key="1">
    <source>
        <dbReference type="SAM" id="Phobius"/>
    </source>
</evidence>
<keyword evidence="1" id="KW-1133">Transmembrane helix</keyword>
<evidence type="ECO:0000313" key="3">
    <source>
        <dbReference type="Proteomes" id="UP001300692"/>
    </source>
</evidence>
<sequence>MEKSIESIWKEGFLRDEALVAPKINNLYSQKSQQIIEKLGRMYKINLWSIAIFAGLYLIFSIWAQIVWSGIGVAGLLYWLVYISMKMSTELENLDQSQDSYHYLKAYDDWIQLCFERYIKIYRFLYPLLIGIGLSGMLFMQPRPFYEQPWVYSINGGYEPYLFMGLPVIWLGAIWGYALIFGIFARPIYKLDVKLIYGRTFDKLKGIIADMEKLRK</sequence>
<dbReference type="RefSeq" id="WP_264140262.1">
    <property type="nucleotide sequence ID" value="NZ_JAOYOD010000001.1"/>
</dbReference>
<dbReference type="EMBL" id="JAOYOD010000001">
    <property type="protein sequence ID" value="MCV9389341.1"/>
    <property type="molecule type" value="Genomic_DNA"/>
</dbReference>
<accession>A0ABT3D0J6</accession>
<feature type="transmembrane region" description="Helical" evidence="1">
    <location>
        <begin position="43"/>
        <end position="60"/>
    </location>
</feature>
<reference evidence="2 3" key="1">
    <citation type="submission" date="2022-10" db="EMBL/GenBank/DDBJ databases">
        <title>Comparative genomics and taxonomic characterization of three novel marine species of genus Reichenbachiella exhibiting antioxidant and polysaccharide degradation activities.</title>
        <authorList>
            <person name="Muhammad N."/>
            <person name="Lee Y.-J."/>
            <person name="Ko J."/>
            <person name="Kim S.-G."/>
        </authorList>
    </citation>
    <scope>NUCLEOTIDE SEQUENCE [LARGE SCALE GENOMIC DNA]</scope>
    <source>
        <strain evidence="2 3">ABR2-5</strain>
    </source>
</reference>
<keyword evidence="1" id="KW-0472">Membrane</keyword>
<keyword evidence="1" id="KW-0812">Transmembrane</keyword>
<name>A0ABT3D0J6_9BACT</name>
<comment type="caution">
    <text evidence="2">The sequence shown here is derived from an EMBL/GenBank/DDBJ whole genome shotgun (WGS) entry which is preliminary data.</text>
</comment>
<feature type="transmembrane region" description="Helical" evidence="1">
    <location>
        <begin position="161"/>
        <end position="185"/>
    </location>
</feature>
<evidence type="ECO:0000313" key="2">
    <source>
        <dbReference type="EMBL" id="MCV9389341.1"/>
    </source>
</evidence>
<organism evidence="2 3">
    <name type="scientific">Reichenbachiella ulvae</name>
    <dbReference type="NCBI Taxonomy" id="2980104"/>
    <lineage>
        <taxon>Bacteria</taxon>
        <taxon>Pseudomonadati</taxon>
        <taxon>Bacteroidota</taxon>
        <taxon>Cytophagia</taxon>
        <taxon>Cytophagales</taxon>
        <taxon>Reichenbachiellaceae</taxon>
        <taxon>Reichenbachiella</taxon>
    </lineage>
</organism>